<dbReference type="GO" id="GO:0017183">
    <property type="term" value="P:protein histidyl modification to diphthamide"/>
    <property type="evidence" value="ECO:0007669"/>
    <property type="project" value="TreeGrafter"/>
</dbReference>
<evidence type="ECO:0000256" key="2">
    <source>
        <dbReference type="ARBA" id="ARBA00022574"/>
    </source>
</evidence>
<dbReference type="InterPro" id="IPR015943">
    <property type="entry name" value="WD40/YVTN_repeat-like_dom_sf"/>
</dbReference>
<name>A0A2P2IC08_9CRUS</name>
<reference evidence="10" key="1">
    <citation type="submission" date="2017-11" db="EMBL/GenBank/DDBJ databases">
        <title>The sensing device of the deep-sea amphipod.</title>
        <authorList>
            <person name="Kobayashi H."/>
            <person name="Nagahama T."/>
            <person name="Arai W."/>
            <person name="Sasagawa Y."/>
            <person name="Umeda M."/>
            <person name="Hayashi T."/>
            <person name="Nikaido I."/>
            <person name="Watanabe H."/>
            <person name="Oguri K."/>
            <person name="Kitazato H."/>
            <person name="Fujioka K."/>
            <person name="Kido Y."/>
            <person name="Takami H."/>
        </authorList>
    </citation>
    <scope>NUCLEOTIDE SEQUENCE</scope>
    <source>
        <tissue evidence="10">Whole body</tissue>
    </source>
</reference>
<evidence type="ECO:0000256" key="6">
    <source>
        <dbReference type="ARBA" id="ARBA00039131"/>
    </source>
</evidence>
<sequence length="381" mass="42827">MANKLASWNTKYSADSAEFCPIAPFQNIFVIGTYKLLEKKESSQPSSGGLDLIDKDLGAVGHQQTTQGPSEAELNVEPVKSEPSTRLGCLYVHRYDGAIAVELQVIDMSAILDMKWSCNRVNGCILLAAVTSVGEVIILKLNECKENPRLDLYSQYQIGDGSTLALSLDWCNRKIQSNNPMITVSDSKGDINIFELQQQKLTLKNHTSSHKFEAWITAFNYWNPSLVYSGGDDCKFIGYDIRCGLENTIFTNKEHGAGVTSLHSNDVREHLLASGSYDEIVRLWDTRHMRRSVRECCVSGGVWRLKWRPLSGDELITACMYNNFHVLRENEVCNGGGLEIIESYTEHESIAYGVDWSWQQGEETTIVSASFYDNFVSLWKF</sequence>
<protein>
    <recommendedName>
        <fullName evidence="6">methylated diphthine methylhydrolase</fullName>
        <ecNumber evidence="6">3.1.1.97</ecNumber>
    </recommendedName>
</protein>
<dbReference type="PROSITE" id="PS50082">
    <property type="entry name" value="WD_REPEATS_2"/>
    <property type="match status" value="1"/>
</dbReference>
<dbReference type="InterPro" id="IPR052415">
    <property type="entry name" value="Diphthine_MTase"/>
</dbReference>
<keyword evidence="4" id="KW-0378">Hydrolase</keyword>
<evidence type="ECO:0000256" key="4">
    <source>
        <dbReference type="ARBA" id="ARBA00022801"/>
    </source>
</evidence>
<evidence type="ECO:0000256" key="5">
    <source>
        <dbReference type="ARBA" id="ARBA00038092"/>
    </source>
</evidence>
<dbReference type="GO" id="GO:0005737">
    <property type="term" value="C:cytoplasm"/>
    <property type="evidence" value="ECO:0007669"/>
    <property type="project" value="TreeGrafter"/>
</dbReference>
<comment type="pathway">
    <text evidence="1">Protein modification; peptidyl-diphthamide biosynthesis.</text>
</comment>
<evidence type="ECO:0000256" key="8">
    <source>
        <dbReference type="PROSITE-ProRule" id="PRU00221"/>
    </source>
</evidence>
<dbReference type="EMBL" id="IACT01006737">
    <property type="protein sequence ID" value="LAC25861.1"/>
    <property type="molecule type" value="mRNA"/>
</dbReference>
<keyword evidence="3" id="KW-0677">Repeat</keyword>
<accession>A0A2P2IC08</accession>
<dbReference type="PROSITE" id="PS00678">
    <property type="entry name" value="WD_REPEATS_1"/>
    <property type="match status" value="1"/>
</dbReference>
<dbReference type="PANTHER" id="PTHR46042:SF1">
    <property type="entry name" value="DIPHTHINE METHYLTRANSFERASE"/>
    <property type="match status" value="1"/>
</dbReference>
<dbReference type="InterPro" id="IPR001680">
    <property type="entry name" value="WD40_rpt"/>
</dbReference>
<organism evidence="9">
    <name type="scientific">Hirondellea gigas</name>
    <dbReference type="NCBI Taxonomy" id="1518452"/>
    <lineage>
        <taxon>Eukaryota</taxon>
        <taxon>Metazoa</taxon>
        <taxon>Ecdysozoa</taxon>
        <taxon>Arthropoda</taxon>
        <taxon>Crustacea</taxon>
        <taxon>Multicrustacea</taxon>
        <taxon>Malacostraca</taxon>
        <taxon>Eumalacostraca</taxon>
        <taxon>Peracarida</taxon>
        <taxon>Amphipoda</taxon>
        <taxon>Amphilochidea</taxon>
        <taxon>Lysianassida</taxon>
        <taxon>Lysianassidira</taxon>
        <taxon>Lysianassoidea</taxon>
        <taxon>Lysianassidae</taxon>
        <taxon>Hirondellea</taxon>
    </lineage>
</organism>
<dbReference type="EMBL" id="IACF01005961">
    <property type="protein sequence ID" value="LAB71544.1"/>
    <property type="molecule type" value="mRNA"/>
</dbReference>
<dbReference type="InterPro" id="IPR036322">
    <property type="entry name" value="WD40_repeat_dom_sf"/>
</dbReference>
<feature type="repeat" description="WD" evidence="8">
    <location>
        <begin position="252"/>
        <end position="294"/>
    </location>
</feature>
<dbReference type="SUPFAM" id="SSF50978">
    <property type="entry name" value="WD40 repeat-like"/>
    <property type="match status" value="1"/>
</dbReference>
<dbReference type="Pfam" id="PF00400">
    <property type="entry name" value="WD40"/>
    <property type="match status" value="1"/>
</dbReference>
<dbReference type="EC" id="3.1.1.97" evidence="6"/>
<dbReference type="GO" id="GO:0008168">
    <property type="term" value="F:methyltransferase activity"/>
    <property type="evidence" value="ECO:0007669"/>
    <property type="project" value="UniProtKB-KW"/>
</dbReference>
<keyword evidence="9" id="KW-0489">Methyltransferase</keyword>
<keyword evidence="2 8" id="KW-0853">WD repeat</keyword>
<evidence type="ECO:0000256" key="7">
    <source>
        <dbReference type="ARBA" id="ARBA00047551"/>
    </source>
</evidence>
<proteinExistence type="evidence at transcript level"/>
<dbReference type="InterPro" id="IPR019775">
    <property type="entry name" value="WD40_repeat_CS"/>
</dbReference>
<keyword evidence="9" id="KW-0808">Transferase</keyword>
<dbReference type="PANTHER" id="PTHR46042">
    <property type="entry name" value="DIPHTHINE METHYLTRANSFERASE"/>
    <property type="match status" value="1"/>
</dbReference>
<evidence type="ECO:0000256" key="3">
    <source>
        <dbReference type="ARBA" id="ARBA00022737"/>
    </source>
</evidence>
<dbReference type="SMART" id="SM00320">
    <property type="entry name" value="WD40"/>
    <property type="match status" value="3"/>
</dbReference>
<dbReference type="GO" id="GO:0061685">
    <property type="term" value="F:diphthine methylesterase activity"/>
    <property type="evidence" value="ECO:0007669"/>
    <property type="project" value="UniProtKB-EC"/>
</dbReference>
<evidence type="ECO:0000313" key="9">
    <source>
        <dbReference type="EMBL" id="LAB71544.1"/>
    </source>
</evidence>
<dbReference type="AlphaFoldDB" id="A0A2P2IC08"/>
<comment type="similarity">
    <text evidence="5">Belongs to the DPH7 family.</text>
</comment>
<evidence type="ECO:0000313" key="10">
    <source>
        <dbReference type="EMBL" id="LAC25861.1"/>
    </source>
</evidence>
<evidence type="ECO:0000256" key="1">
    <source>
        <dbReference type="ARBA" id="ARBA00005156"/>
    </source>
</evidence>
<reference evidence="9" key="2">
    <citation type="journal article" date="2018" name="Biosci. Biotechnol. Biochem.">
        <title>Polysaccharide hydrolase of the hadal zone amphipods Hirondellea gigas.</title>
        <authorList>
            <person name="Kobayashi H."/>
            <person name="Nagahama T."/>
            <person name="Arai W."/>
            <person name="Sasagawa Y."/>
            <person name="Umeda M."/>
            <person name="Hayashi T."/>
            <person name="Nikaido I."/>
            <person name="Watanabe H."/>
            <person name="Oguri K."/>
            <person name="Kitazato H."/>
            <person name="Fujioka K."/>
            <person name="Kido Y."/>
            <person name="Takami H."/>
        </authorList>
    </citation>
    <scope>NUCLEOTIDE SEQUENCE</scope>
    <source>
        <tissue evidence="9">Whole body</tissue>
    </source>
</reference>
<dbReference type="Gene3D" id="2.130.10.10">
    <property type="entry name" value="YVTN repeat-like/Quinoprotein amine dehydrogenase"/>
    <property type="match status" value="1"/>
</dbReference>
<dbReference type="GO" id="GO:0032259">
    <property type="term" value="P:methylation"/>
    <property type="evidence" value="ECO:0007669"/>
    <property type="project" value="UniProtKB-KW"/>
</dbReference>
<comment type="catalytic activity">
    <reaction evidence="7">
        <text>diphthine methyl ester-[translation elongation factor 2] + H2O = diphthine-[translation elongation factor 2] + methanol + H(+)</text>
        <dbReference type="Rhea" id="RHEA:42656"/>
        <dbReference type="Rhea" id="RHEA-COMP:10172"/>
        <dbReference type="Rhea" id="RHEA-COMP:10173"/>
        <dbReference type="ChEBI" id="CHEBI:15377"/>
        <dbReference type="ChEBI" id="CHEBI:15378"/>
        <dbReference type="ChEBI" id="CHEBI:17790"/>
        <dbReference type="ChEBI" id="CHEBI:79005"/>
        <dbReference type="ChEBI" id="CHEBI:82696"/>
        <dbReference type="EC" id="3.1.1.97"/>
    </reaction>
</comment>